<sequence length="85" mass="9580">MLITLMLIGQVAYMSQAPLFLKSQKLYEYGYLALDLLFILLIVLGSMGKVAISDSTLIIIGILLYLPIFIKILKQTNNRRSSSNR</sequence>
<dbReference type="Proteomes" id="UP001597233">
    <property type="component" value="Unassembled WGS sequence"/>
</dbReference>
<accession>A0ABW4RM40</accession>
<feature type="transmembrane region" description="Helical" evidence="1">
    <location>
        <begin position="56"/>
        <end position="73"/>
    </location>
</feature>
<keyword evidence="1" id="KW-0472">Membrane</keyword>
<evidence type="ECO:0000313" key="3">
    <source>
        <dbReference type="Proteomes" id="UP001597233"/>
    </source>
</evidence>
<protein>
    <submittedName>
        <fullName evidence="2">Uncharacterized protein</fullName>
    </submittedName>
</protein>
<feature type="transmembrane region" description="Helical" evidence="1">
    <location>
        <begin position="29"/>
        <end position="50"/>
    </location>
</feature>
<evidence type="ECO:0000313" key="2">
    <source>
        <dbReference type="EMBL" id="MFD1887366.1"/>
    </source>
</evidence>
<dbReference type="RefSeq" id="WP_347325145.1">
    <property type="nucleotide sequence ID" value="NZ_JBCGUH010000005.1"/>
</dbReference>
<keyword evidence="1" id="KW-1133">Transmembrane helix</keyword>
<keyword evidence="1" id="KW-0812">Transmembrane</keyword>
<reference evidence="3" key="1">
    <citation type="journal article" date="2019" name="Int. J. Syst. Evol. Microbiol.">
        <title>The Global Catalogue of Microorganisms (GCM) 10K type strain sequencing project: providing services to taxonomists for standard genome sequencing and annotation.</title>
        <authorList>
            <consortium name="The Broad Institute Genomics Platform"/>
            <consortium name="The Broad Institute Genome Sequencing Center for Infectious Disease"/>
            <person name="Wu L."/>
            <person name="Ma J."/>
        </authorList>
    </citation>
    <scope>NUCLEOTIDE SEQUENCE [LARGE SCALE GENOMIC DNA]</scope>
    <source>
        <strain evidence="3">CCUG 54950</strain>
    </source>
</reference>
<gene>
    <name evidence="2" type="ORF">ACFSC9_17870</name>
</gene>
<organism evidence="2 3">
    <name type="scientific">Paenibacillus wenxiniae</name>
    <dbReference type="NCBI Taxonomy" id="1636843"/>
    <lineage>
        <taxon>Bacteria</taxon>
        <taxon>Bacillati</taxon>
        <taxon>Bacillota</taxon>
        <taxon>Bacilli</taxon>
        <taxon>Bacillales</taxon>
        <taxon>Paenibacillaceae</taxon>
        <taxon>Paenibacillus</taxon>
    </lineage>
</organism>
<evidence type="ECO:0000256" key="1">
    <source>
        <dbReference type="SAM" id="Phobius"/>
    </source>
</evidence>
<dbReference type="EMBL" id="JBHUEH010000023">
    <property type="protein sequence ID" value="MFD1887366.1"/>
    <property type="molecule type" value="Genomic_DNA"/>
</dbReference>
<keyword evidence="3" id="KW-1185">Reference proteome</keyword>
<proteinExistence type="predicted"/>
<name>A0ABW4RM40_9BACL</name>
<comment type="caution">
    <text evidence="2">The sequence shown here is derived from an EMBL/GenBank/DDBJ whole genome shotgun (WGS) entry which is preliminary data.</text>
</comment>